<reference evidence="15" key="1">
    <citation type="submission" date="2024-05" db="EMBL/GenBank/DDBJ databases">
        <title>Metabacillus sp. nov., isolated from the rhizosphere soil of tomato plants.</title>
        <authorList>
            <person name="Ma R."/>
        </authorList>
    </citation>
    <scope>NUCLEOTIDE SEQUENCE</scope>
    <source>
        <strain evidence="15">DBTR6</strain>
    </source>
</reference>
<comment type="PTM">
    <text evidence="12">Is synthesized initially as an inactive proenzyme. Formation of the active enzyme involves a self-maturation process in which the active site pyruvoyl group is generated from an internal serine residue via an autocatalytic post-translational modification. Two non-identical subunits are generated from the proenzyme in this reaction, and the pyruvate is formed at the N-terminus of the alpha chain, which is derived from the carboxyl end of the proenzyme. The post-translation cleavage follows an unusual pathway, termed non-hydrolytic serinolysis, in which the side chain hydroxyl group of the serine supplies its oxygen atom to form the C-terminus of the beta chain, while the remainder of the serine residue undergoes an oxidative deamination to produce ammonia and the pyruvoyl group blocking the N-terminus of the alpha chain.</text>
</comment>
<keyword evidence="9 12" id="KW-0704">Schiff base</keyword>
<organism evidence="15 16">
    <name type="scientific">Metabacillus rhizolycopersici</name>
    <dbReference type="NCBI Taxonomy" id="2875709"/>
    <lineage>
        <taxon>Bacteria</taxon>
        <taxon>Bacillati</taxon>
        <taxon>Bacillota</taxon>
        <taxon>Bacilli</taxon>
        <taxon>Bacillales</taxon>
        <taxon>Bacillaceae</taxon>
        <taxon>Metabacillus</taxon>
    </lineage>
</organism>
<evidence type="ECO:0000256" key="12">
    <source>
        <dbReference type="HAMAP-Rule" id="MF_00464"/>
    </source>
</evidence>
<dbReference type="PANTHER" id="PTHR43317">
    <property type="entry name" value="THERMOSPERMINE SYNTHASE ACAULIS5"/>
    <property type="match status" value="1"/>
</dbReference>
<evidence type="ECO:0000256" key="11">
    <source>
        <dbReference type="HAMAP-Rule" id="MF_00198"/>
    </source>
</evidence>
<dbReference type="PROSITE" id="PS01330">
    <property type="entry name" value="PABS_1"/>
    <property type="match status" value="1"/>
</dbReference>
<evidence type="ECO:0000256" key="4">
    <source>
        <dbReference type="ARBA" id="ARBA00022813"/>
    </source>
</evidence>
<dbReference type="InterPro" id="IPR001045">
    <property type="entry name" value="Spermi_synthase"/>
</dbReference>
<evidence type="ECO:0000256" key="6">
    <source>
        <dbReference type="ARBA" id="ARBA00023115"/>
    </source>
</evidence>
<comment type="caution">
    <text evidence="12">Lacks conserved residue(s) required for the propagation of feature annotation.</text>
</comment>
<comment type="function">
    <text evidence="11">Catalyzes the irreversible transfer of a propylamine group from the amino donor S-adenosylmethioninamine (decarboxy-AdoMet) to putrescine (1,4-diaminobutane) to yield spermidine.</text>
</comment>
<keyword evidence="2 11" id="KW-0808">Transferase</keyword>
<feature type="domain" description="PABS" evidence="14">
    <location>
        <begin position="150"/>
        <end position="380"/>
    </location>
</feature>
<dbReference type="InterPro" id="IPR016067">
    <property type="entry name" value="S-AdoMet_deCO2ase_core"/>
</dbReference>
<dbReference type="EC" id="4.1.1.50" evidence="12"/>
<feature type="chain" id="PRO_5044934017" description="S-adenosylmethionine decarboxylase alpha chain" evidence="12">
    <location>
        <begin position="63"/>
        <end position="440"/>
    </location>
</feature>
<feature type="modified residue" description="Pyruvic acid (Ser); by autocatalysis" evidence="12">
    <location>
        <position position="63"/>
    </location>
</feature>
<dbReference type="InterPro" id="IPR029063">
    <property type="entry name" value="SAM-dependent_MTases_sf"/>
</dbReference>
<comment type="pathway">
    <text evidence="11">Amine and polyamine biosynthesis; spermidine biosynthesis; spermidine from putrescine: step 1/1.</text>
</comment>
<dbReference type="EMBL" id="JAIQUM010000018">
    <property type="protein sequence ID" value="MBZ5750663.1"/>
    <property type="molecule type" value="Genomic_DNA"/>
</dbReference>
<dbReference type="GO" id="GO:0004014">
    <property type="term" value="F:adenosylmethionine decarboxylase activity"/>
    <property type="evidence" value="ECO:0007669"/>
    <property type="project" value="UniProtKB-EC"/>
</dbReference>
<evidence type="ECO:0000313" key="16">
    <source>
        <dbReference type="Proteomes" id="UP001165287"/>
    </source>
</evidence>
<dbReference type="InterPro" id="IPR017716">
    <property type="entry name" value="S-AdoMet_deCOase_pro-enz"/>
</dbReference>
<dbReference type="NCBIfam" id="TIGR03330">
    <property type="entry name" value="SAM_DCase_Bsu"/>
    <property type="match status" value="1"/>
</dbReference>
<dbReference type="Pfam" id="PF01564">
    <property type="entry name" value="Spermine_synth"/>
    <property type="match status" value="1"/>
</dbReference>
<dbReference type="SUPFAM" id="SSF56276">
    <property type="entry name" value="S-adenosylmethionine decarboxylase"/>
    <property type="match status" value="1"/>
</dbReference>
<comment type="catalytic activity">
    <reaction evidence="11">
        <text>S-adenosyl 3-(methylsulfanyl)propylamine + putrescine = S-methyl-5'-thioadenosine + spermidine + H(+)</text>
        <dbReference type="Rhea" id="RHEA:12721"/>
        <dbReference type="ChEBI" id="CHEBI:15378"/>
        <dbReference type="ChEBI" id="CHEBI:17509"/>
        <dbReference type="ChEBI" id="CHEBI:57443"/>
        <dbReference type="ChEBI" id="CHEBI:57834"/>
        <dbReference type="ChEBI" id="CHEBI:326268"/>
        <dbReference type="EC" id="2.5.1.16"/>
    </reaction>
</comment>
<evidence type="ECO:0000256" key="13">
    <source>
        <dbReference type="PROSITE-ProRule" id="PRU00354"/>
    </source>
</evidence>
<feature type="binding site" evidence="11">
    <location>
        <begin position="283"/>
        <end position="284"/>
    </location>
    <ligand>
        <name>S-methyl-5'-thioadenosine</name>
        <dbReference type="ChEBI" id="CHEBI:17509"/>
    </ligand>
</feature>
<dbReference type="HAMAP" id="MF_00464">
    <property type="entry name" value="AdoMetDC_1"/>
    <property type="match status" value="1"/>
</dbReference>
<keyword evidence="5 12" id="KW-0745">Spermidine biosynthesis</keyword>
<accession>A0ABS7URN9</accession>
<dbReference type="Gene3D" id="3.40.50.150">
    <property type="entry name" value="Vaccinia Virus protein VP39"/>
    <property type="match status" value="1"/>
</dbReference>
<comment type="similarity">
    <text evidence="12">Belongs to the prokaryotic AdoMetDC family. Type 1 subfamily.</text>
</comment>
<comment type="similarity">
    <text evidence="1 11">Belongs to the spermidine/spermine synthase family.</text>
</comment>
<dbReference type="RefSeq" id="WP_224138946.1">
    <property type="nucleotide sequence ID" value="NZ_JAIQUM010000018.1"/>
</dbReference>
<dbReference type="SUPFAM" id="SSF53335">
    <property type="entry name" value="S-adenosyl-L-methionine-dependent methyltransferases"/>
    <property type="match status" value="1"/>
</dbReference>
<comment type="catalytic activity">
    <reaction evidence="12">
        <text>S-adenosyl-L-methionine + H(+) = S-adenosyl 3-(methylsulfanyl)propylamine + CO2</text>
        <dbReference type="Rhea" id="RHEA:15981"/>
        <dbReference type="ChEBI" id="CHEBI:15378"/>
        <dbReference type="ChEBI" id="CHEBI:16526"/>
        <dbReference type="ChEBI" id="CHEBI:57443"/>
        <dbReference type="ChEBI" id="CHEBI:59789"/>
        <dbReference type="EC" id="4.1.1.50"/>
    </reaction>
</comment>
<protein>
    <recommendedName>
        <fullName evidence="12">S-adenosylmethionine decarboxylase proenzyme</fullName>
        <shortName evidence="12">AdoMetDC</shortName>
        <shortName evidence="12">SAMDC</shortName>
        <ecNumber evidence="12">4.1.1.50</ecNumber>
    </recommendedName>
    <component>
        <recommendedName>
            <fullName evidence="12">S-adenosylmethionine decarboxylase beta chain</fullName>
        </recommendedName>
    </component>
    <component>
        <recommendedName>
            <fullName evidence="12">S-adenosylmethionine decarboxylase alpha chain</fullName>
        </recommendedName>
    </component>
</protein>
<evidence type="ECO:0000256" key="9">
    <source>
        <dbReference type="ARBA" id="ARBA00023270"/>
    </source>
</evidence>
<evidence type="ECO:0000256" key="1">
    <source>
        <dbReference type="ARBA" id="ARBA00007867"/>
    </source>
</evidence>
<evidence type="ECO:0000313" key="15">
    <source>
        <dbReference type="EMBL" id="MBZ5750663.1"/>
    </source>
</evidence>
<keyword evidence="6 12" id="KW-0620">Polyamine biosynthesis</keyword>
<dbReference type="HAMAP" id="MF_00198">
    <property type="entry name" value="Spermidine_synth"/>
    <property type="match status" value="1"/>
</dbReference>
<evidence type="ECO:0000256" key="8">
    <source>
        <dbReference type="ARBA" id="ARBA00023239"/>
    </source>
</evidence>
<evidence type="ECO:0000256" key="7">
    <source>
        <dbReference type="ARBA" id="ARBA00023145"/>
    </source>
</evidence>
<feature type="active site" description="Proton acceptor" evidence="11 13">
    <location>
        <position position="301"/>
    </location>
</feature>
<name>A0ABS7URN9_9BACI</name>
<dbReference type="CDD" id="cd02440">
    <property type="entry name" value="AdoMet_MTases"/>
    <property type="match status" value="1"/>
</dbReference>
<feature type="active site" description="Proton donor; for catalytic activity" evidence="12">
    <location>
        <position position="83"/>
    </location>
</feature>
<comment type="pathway">
    <text evidence="12">Amine and polyamine biosynthesis; S-adenosylmethioninamine biosynthesis; S-adenosylmethioninamine from S-adenosyl-L-methionine: step 1/1.</text>
</comment>
<feature type="chain" id="PRO_5044934018" description="S-adenosylmethionine decarboxylase beta chain" evidence="12">
    <location>
        <begin position="1"/>
        <end position="62"/>
    </location>
</feature>
<dbReference type="Proteomes" id="UP001165287">
    <property type="component" value="Unassembled WGS sequence"/>
</dbReference>
<comment type="cofactor">
    <cofactor evidence="12">
        <name>pyruvate</name>
        <dbReference type="ChEBI" id="CHEBI:15361"/>
    </cofactor>
    <text evidence="12">Binds 1 pyruvoyl group covalently per subunit.</text>
</comment>
<keyword evidence="10 12" id="KW-0670">Pyruvate</keyword>
<sequence>MDMRGQHFIIDAYECSEDILNNAEQLKELLTKAINQLGMEILSTHFHSFSPQGVTGVIGISTSHVSIHTWPEHGYAALDLYTCGNQDIWPALKAILEKIEAKRTNVYELSRGEESNNKPVMKKINLTSNASIEKNIESRSLFQLRDDRGNEWDMKQLKEMTAGKHNILYHGASEFQDILLVEANDLRLYIDQELQFCSLDERHYHEALVYPVMEVAASNERVLILGGGDGLALREVLKYPDVKHVDLVDIDPMIIELAKTNPSLLAQNNRSFLDSRVHVHIKDAKKYLAGELQQYNVIIIDFPDPVNSILSSLYTKELFSKVANLLSEDGALVCQSNSPEDAPQVFWSIGKTIKRTGLYTKGYNVIVPSFGLWGFHLATHEKISRKIPNISVPHQALPTNMETMFEIPSSIKEEQENAFVNTETQLKLHDLYQKEIKDLY</sequence>
<feature type="binding site" evidence="11">
    <location>
        <position position="249"/>
    </location>
    <ligand>
        <name>S-methyl-5'-thioadenosine</name>
        <dbReference type="ChEBI" id="CHEBI:17509"/>
    </ligand>
</feature>
<evidence type="ECO:0000256" key="3">
    <source>
        <dbReference type="ARBA" id="ARBA00022793"/>
    </source>
</evidence>
<keyword evidence="7 12" id="KW-0865">Zymogen</keyword>
<dbReference type="InterPro" id="IPR003826">
    <property type="entry name" value="AdoMetDC_fam_prok"/>
</dbReference>
<evidence type="ECO:0000256" key="10">
    <source>
        <dbReference type="ARBA" id="ARBA00023317"/>
    </source>
</evidence>
<evidence type="ECO:0000256" key="2">
    <source>
        <dbReference type="ARBA" id="ARBA00022679"/>
    </source>
</evidence>
<evidence type="ECO:0000256" key="5">
    <source>
        <dbReference type="ARBA" id="ARBA00023066"/>
    </source>
</evidence>
<dbReference type="PROSITE" id="PS51006">
    <property type="entry name" value="PABS_2"/>
    <property type="match status" value="1"/>
</dbReference>
<dbReference type="Pfam" id="PF02675">
    <property type="entry name" value="AdoMet_dc"/>
    <property type="match status" value="1"/>
</dbReference>
<keyword evidence="8 12" id="KW-0456">Lyase</keyword>
<comment type="caution">
    <text evidence="15">The sequence shown here is derived from an EMBL/GenBank/DDBJ whole genome shotgun (WGS) entry which is preliminary data.</text>
</comment>
<comment type="function">
    <text evidence="12">Catalyzes the decarboxylation of S-adenosylmethionine to S-adenosylmethioninamine (dcAdoMet), the propylamine donor required for the synthesis of the polyamines spermine and spermidine from the diamine putrescine.</text>
</comment>
<feature type="binding site" evidence="11">
    <location>
        <position position="176"/>
    </location>
    <ligand>
        <name>S-methyl-5'-thioadenosine</name>
        <dbReference type="ChEBI" id="CHEBI:17509"/>
    </ligand>
</feature>
<dbReference type="PANTHER" id="PTHR43317:SF1">
    <property type="entry name" value="THERMOSPERMINE SYNTHASE ACAULIS5"/>
    <property type="match status" value="1"/>
</dbReference>
<feature type="binding site" evidence="11">
    <location>
        <position position="229"/>
    </location>
    <ligand>
        <name>spermidine</name>
        <dbReference type="ChEBI" id="CHEBI:57834"/>
    </ligand>
</feature>
<feature type="binding site" evidence="11">
    <location>
        <position position="205"/>
    </location>
    <ligand>
        <name>spermidine</name>
        <dbReference type="ChEBI" id="CHEBI:57834"/>
    </ligand>
</feature>
<dbReference type="InterPro" id="IPR030374">
    <property type="entry name" value="PABS"/>
</dbReference>
<comment type="subunit">
    <text evidence="11">Homodimer or homotetramer.</text>
</comment>
<comment type="subunit">
    <text evidence="12">Heterotetramer of two alpha and two beta chains arranged as a dimer of alpha/beta heterodimers.</text>
</comment>
<keyword evidence="4 12" id="KW-0068">Autocatalytic cleavage</keyword>
<gene>
    <name evidence="15" type="primary">speD</name>
    <name evidence="11" type="synonym">speE</name>
    <name evidence="12" type="synonym">speH</name>
    <name evidence="15" type="ORF">K9V48_10460</name>
</gene>
<dbReference type="Gene3D" id="3.60.90.10">
    <property type="entry name" value="S-adenosylmethionine decarboxylase"/>
    <property type="match status" value="1"/>
</dbReference>
<keyword evidence="12" id="KW-0949">S-adenosyl-L-methionine</keyword>
<dbReference type="InterPro" id="IPR030373">
    <property type="entry name" value="PABS_CS"/>
</dbReference>
<keyword evidence="3 12" id="KW-0210">Decarboxylase</keyword>
<feature type="active site" description="Proton acceptor; for processing activity" evidence="12">
    <location>
        <position position="68"/>
    </location>
</feature>
<evidence type="ECO:0000259" key="14">
    <source>
        <dbReference type="PROSITE" id="PS51006"/>
    </source>
</evidence>
<proteinExistence type="inferred from homology"/>
<feature type="active site" description="Schiff-base intermediate with substrate; via pyruvic acid" evidence="12">
    <location>
        <position position="63"/>
    </location>
</feature>
<keyword evidence="16" id="KW-1185">Reference proteome</keyword>